<sequence>HPADNNEKCKLPYQPSIDNSTNENGAELWFCYKNQCPTENQQLANCKSGKFN</sequence>
<evidence type="ECO:0000313" key="1">
    <source>
        <dbReference type="EMBL" id="CAF4337238.1"/>
    </source>
</evidence>
<organism evidence="1 2">
    <name type="scientific">Rotaria sordida</name>
    <dbReference type="NCBI Taxonomy" id="392033"/>
    <lineage>
        <taxon>Eukaryota</taxon>
        <taxon>Metazoa</taxon>
        <taxon>Spiralia</taxon>
        <taxon>Gnathifera</taxon>
        <taxon>Rotifera</taxon>
        <taxon>Eurotatoria</taxon>
        <taxon>Bdelloidea</taxon>
        <taxon>Philodinida</taxon>
        <taxon>Philodinidae</taxon>
        <taxon>Rotaria</taxon>
    </lineage>
</organism>
<gene>
    <name evidence="1" type="ORF">JBS370_LOCUS41496</name>
</gene>
<accession>A0A820K7C3</accession>
<dbReference type="Proteomes" id="UP000663836">
    <property type="component" value="Unassembled WGS sequence"/>
</dbReference>
<feature type="non-terminal residue" evidence="1">
    <location>
        <position position="1"/>
    </location>
</feature>
<comment type="caution">
    <text evidence="1">The sequence shown here is derived from an EMBL/GenBank/DDBJ whole genome shotgun (WGS) entry which is preliminary data.</text>
</comment>
<evidence type="ECO:0000313" key="2">
    <source>
        <dbReference type="Proteomes" id="UP000663836"/>
    </source>
</evidence>
<dbReference type="EMBL" id="CAJOBD010046438">
    <property type="protein sequence ID" value="CAF4337238.1"/>
    <property type="molecule type" value="Genomic_DNA"/>
</dbReference>
<dbReference type="AlphaFoldDB" id="A0A820K7C3"/>
<reference evidence="1" key="1">
    <citation type="submission" date="2021-02" db="EMBL/GenBank/DDBJ databases">
        <authorList>
            <person name="Nowell W R."/>
        </authorList>
    </citation>
    <scope>NUCLEOTIDE SEQUENCE</scope>
</reference>
<name>A0A820K7C3_9BILA</name>
<protein>
    <submittedName>
        <fullName evidence="1">Uncharacterized protein</fullName>
    </submittedName>
</protein>
<proteinExistence type="predicted"/>